<dbReference type="RefSeq" id="XP_035322459.1">
    <property type="nucleotide sequence ID" value="XM_035467493.1"/>
</dbReference>
<feature type="region of interest" description="Disordered" evidence="4">
    <location>
        <begin position="129"/>
        <end position="213"/>
    </location>
</feature>
<dbReference type="GO" id="GO:0008157">
    <property type="term" value="F:protein phosphatase 1 binding"/>
    <property type="evidence" value="ECO:0007669"/>
    <property type="project" value="TreeGrafter"/>
</dbReference>
<protein>
    <recommendedName>
        <fullName evidence="3">Type 1 phosphatases regulator</fullName>
    </recommendedName>
</protein>
<feature type="compositionally biased region" description="Polar residues" evidence="4">
    <location>
        <begin position="52"/>
        <end position="67"/>
    </location>
</feature>
<feature type="region of interest" description="Disordered" evidence="4">
    <location>
        <begin position="34"/>
        <end position="99"/>
    </location>
</feature>
<comment type="caution">
    <text evidence="5">The sequence shown here is derived from an EMBL/GenBank/DDBJ whole genome shotgun (WGS) entry which is preliminary data.</text>
</comment>
<evidence type="ECO:0000313" key="6">
    <source>
        <dbReference type="Proteomes" id="UP000749293"/>
    </source>
</evidence>
<dbReference type="GO" id="GO:0005634">
    <property type="term" value="C:nucleus"/>
    <property type="evidence" value="ECO:0007669"/>
    <property type="project" value="UniProtKB-SubCell"/>
</dbReference>
<dbReference type="EMBL" id="JAANYQ010000005">
    <property type="protein sequence ID" value="KAF4123807.1"/>
    <property type="molecule type" value="Genomic_DNA"/>
</dbReference>
<sequence length="213" mass="23376">TINNAFIPPRKRTCSLASFVIVTPDTICHGQAIHTAGPTMSQRRGERPDQARGTQTTTEHQNEDQPGQQQQQQQQQQQSRVLRLRGARPSNDHSVRWAEDVVDNEGLGRKSSKADNMCDRTETVCCIYHRPKPVDESSDESSSSSDDDSSSGDDHHQEPHHHGKGKGKGNDDACGGHSHGKKKPPKQNRAPSPNAYEKVPKPKPKEPTGGVGK</sequence>
<evidence type="ECO:0000256" key="3">
    <source>
        <dbReference type="RuleBase" id="RU367162"/>
    </source>
</evidence>
<dbReference type="PANTHER" id="PTHR20835:SF0">
    <property type="entry name" value="E3 UBIQUITIN-PROTEIN LIGASE PPP1R11"/>
    <property type="match status" value="1"/>
</dbReference>
<dbReference type="InterPro" id="IPR011107">
    <property type="entry name" value="PPI_Ypi1"/>
</dbReference>
<evidence type="ECO:0000256" key="4">
    <source>
        <dbReference type="SAM" id="MobiDB-lite"/>
    </source>
</evidence>
<dbReference type="OrthoDB" id="307488at2759"/>
<evidence type="ECO:0000256" key="2">
    <source>
        <dbReference type="ARBA" id="ARBA00005605"/>
    </source>
</evidence>
<accession>A0A9P4YWG5</accession>
<dbReference type="Pfam" id="PF07491">
    <property type="entry name" value="PPI_Ypi1"/>
    <property type="match status" value="1"/>
</dbReference>
<dbReference type="GO" id="GO:0004865">
    <property type="term" value="F:protein serine/threonine phosphatase inhibitor activity"/>
    <property type="evidence" value="ECO:0007669"/>
    <property type="project" value="UniProtKB-UniRule"/>
</dbReference>
<feature type="compositionally biased region" description="Basic residues" evidence="4">
    <location>
        <begin position="158"/>
        <end position="167"/>
    </location>
</feature>
<keyword evidence="3" id="KW-0539">Nucleus</keyword>
<name>A0A9P4YWG5_9HYPO</name>
<keyword evidence="6" id="KW-1185">Reference proteome</keyword>
<comment type="function">
    <text evidence="1 3">Regulator of type 1 phosphatases which maintains protein phosphatase activity under strict control.</text>
</comment>
<reference evidence="5" key="1">
    <citation type="submission" date="2020-03" db="EMBL/GenBank/DDBJ databases">
        <title>Site-based positive gene gene selection in Geosmithia morbida across the United States reveals a broad range of putative effectors and factors for local host and environmental adapation.</title>
        <authorList>
            <person name="Onufrak A."/>
            <person name="Murdoch R.W."/>
            <person name="Gazis R."/>
            <person name="Huff M."/>
            <person name="Staton M."/>
            <person name="Klingeman W."/>
            <person name="Hadziabdic D."/>
        </authorList>
    </citation>
    <scope>NUCLEOTIDE SEQUENCE</scope>
    <source>
        <strain evidence="5">1262</strain>
    </source>
</reference>
<proteinExistence type="inferred from homology"/>
<evidence type="ECO:0000313" key="5">
    <source>
        <dbReference type="EMBL" id="KAF4123807.1"/>
    </source>
</evidence>
<feature type="non-terminal residue" evidence="5">
    <location>
        <position position="1"/>
    </location>
</feature>
<comment type="subcellular location">
    <subcellularLocation>
        <location evidence="3">Nucleus</location>
    </subcellularLocation>
</comment>
<feature type="compositionally biased region" description="Basic and acidic residues" evidence="4">
    <location>
        <begin position="90"/>
        <end position="99"/>
    </location>
</feature>
<comment type="similarity">
    <text evidence="2 3">Belongs to the YPI1 family.</text>
</comment>
<gene>
    <name evidence="5" type="ORF">GMORB2_5523</name>
</gene>
<organism evidence="5 6">
    <name type="scientific">Geosmithia morbida</name>
    <dbReference type="NCBI Taxonomy" id="1094350"/>
    <lineage>
        <taxon>Eukaryota</taxon>
        <taxon>Fungi</taxon>
        <taxon>Dikarya</taxon>
        <taxon>Ascomycota</taxon>
        <taxon>Pezizomycotina</taxon>
        <taxon>Sordariomycetes</taxon>
        <taxon>Hypocreomycetidae</taxon>
        <taxon>Hypocreales</taxon>
        <taxon>Bionectriaceae</taxon>
        <taxon>Geosmithia</taxon>
    </lineage>
</organism>
<feature type="compositionally biased region" description="Low complexity" evidence="4">
    <location>
        <begin position="68"/>
        <end position="78"/>
    </location>
</feature>
<dbReference type="PANTHER" id="PTHR20835">
    <property type="entry name" value="E3 UBIQUITIN-PROTEIN LIGASE PPP1R11-RELATED"/>
    <property type="match status" value="1"/>
</dbReference>
<evidence type="ECO:0000256" key="1">
    <source>
        <dbReference type="ARBA" id="ARBA00003401"/>
    </source>
</evidence>
<dbReference type="Proteomes" id="UP000749293">
    <property type="component" value="Unassembled WGS sequence"/>
</dbReference>
<dbReference type="AlphaFoldDB" id="A0A9P4YWG5"/>
<dbReference type="GeneID" id="55971748"/>